<dbReference type="GO" id="GO:0047490">
    <property type="term" value="F:pectin lyase activity"/>
    <property type="evidence" value="ECO:0007669"/>
    <property type="project" value="UniProtKB-EC"/>
</dbReference>
<dbReference type="EMBL" id="PGCI01000623">
    <property type="protein sequence ID" value="PLW23822.1"/>
    <property type="molecule type" value="Genomic_DNA"/>
</dbReference>
<keyword evidence="8" id="KW-0119">Carbohydrate metabolism</keyword>
<protein>
    <recommendedName>
        <fullName evidence="7">pectin lyase</fullName>
        <ecNumber evidence="7">4.2.2.10</ecNumber>
    </recommendedName>
</protein>
<name>A0A2N5TE95_9BASI</name>
<evidence type="ECO:0000256" key="4">
    <source>
        <dbReference type="ARBA" id="ARBA00023239"/>
    </source>
</evidence>
<proteinExistence type="inferred from homology"/>
<keyword evidence="4 8" id="KW-0456">Lyase</keyword>
<evidence type="ECO:0000256" key="1">
    <source>
        <dbReference type="ARBA" id="ARBA00010980"/>
    </source>
</evidence>
<dbReference type="EMBL" id="PGCI01000134">
    <property type="protein sequence ID" value="PLW38027.1"/>
    <property type="molecule type" value="Genomic_DNA"/>
</dbReference>
<dbReference type="SUPFAM" id="SSF51126">
    <property type="entry name" value="Pectin lyase-like"/>
    <property type="match status" value="1"/>
</dbReference>
<comment type="catalytic activity">
    <reaction evidence="5">
        <text>Eliminative cleavage of (1-&gt;4)-alpha-D-galacturonan methyl ester to give oligosaccharides with 4-deoxy-6-O-methyl-alpha-D-galact-4-enuronosyl groups at their non-reducing ends.</text>
        <dbReference type="EC" id="4.2.2.10"/>
    </reaction>
</comment>
<dbReference type="InterPro" id="IPR011050">
    <property type="entry name" value="Pectin_lyase_fold/virulence"/>
</dbReference>
<comment type="subcellular location">
    <subcellularLocation>
        <location evidence="8">Secreted</location>
    </subcellularLocation>
</comment>
<evidence type="ECO:0000259" key="10">
    <source>
        <dbReference type="SMART" id="SM00656"/>
    </source>
</evidence>
<dbReference type="AlphaFoldDB" id="A0A2N5TE95"/>
<dbReference type="InterPro" id="IPR012334">
    <property type="entry name" value="Pectin_lyas_fold"/>
</dbReference>
<dbReference type="PANTHER" id="PTHR31683">
    <property type="entry name" value="PECTATE LYASE 18-RELATED"/>
    <property type="match status" value="1"/>
</dbReference>
<comment type="caution">
    <text evidence="11">The sequence shown here is derived from an EMBL/GenBank/DDBJ whole genome shotgun (WGS) entry which is preliminary data.</text>
</comment>
<feature type="domain" description="Pectate lyase" evidence="10">
    <location>
        <begin position="240"/>
        <end position="454"/>
    </location>
</feature>
<keyword evidence="3" id="KW-0325">Glycoprotein</keyword>
<evidence type="ECO:0000256" key="7">
    <source>
        <dbReference type="ARBA" id="ARBA00039082"/>
    </source>
</evidence>
<sequence length="540" mass="57548">MTEAVLDIKLCAEANGRLAVDPGLVFQLPLVTPKNRLRLHNLFHFRKAARAASFTFDLPLDEMMAPMLPFLLFCLQVVSIVLATHADGSGLVGRRSPQQKSAKPSPGAVGRTSSGLSVAKTSSGPPVGKASSGAPVVKTPDGTPTTKPAAPPTNTPGDPSGSPKNTGKPTPFGFGSRVTGGGNATPQTPKDPAQLEAWLTDQVPRVIVISKTYDFSSTNTTTSGCRPWKSCANGFQVQEARNFDNWCSKEYKLASNIPVSLVASSLNPIKVKSRKTLLGVGKLAVIKGKGLSIYRVENIIIQNVHITWLNPHLVWGGDAIALDGAKDIWIDHCSFSNIGRQMIVTGGSSQVEGNKGITISSNLFMGKTQWSARCQNRHYWTAFFSGPGDEITMARNCIDFTSGRSPKAGGAGNPKVLLHYYNNLHTNTIGSTFEIDQGGNVLAEGNLFENVKMQDPDDATTQFGGRSYVPFTPADASRCTSLLGRPCVANQMVRSSPYKFSLDTPAVDAFKTIPAVARAQVLPASSIKKGVAGRCGVGYI</sequence>
<evidence type="ECO:0000313" key="13">
    <source>
        <dbReference type="Proteomes" id="UP000235392"/>
    </source>
</evidence>
<dbReference type="GO" id="GO:0000272">
    <property type="term" value="P:polysaccharide catabolic process"/>
    <property type="evidence" value="ECO:0007669"/>
    <property type="project" value="UniProtKB-KW"/>
</dbReference>
<dbReference type="InterPro" id="IPR002022">
    <property type="entry name" value="Pec_lyase"/>
</dbReference>
<dbReference type="PANTHER" id="PTHR31683:SF67">
    <property type="entry name" value="PECTIN LYASE F-RELATED"/>
    <property type="match status" value="1"/>
</dbReference>
<dbReference type="GO" id="GO:0005576">
    <property type="term" value="C:extracellular region"/>
    <property type="evidence" value="ECO:0007669"/>
    <property type="project" value="UniProtKB-SubCell"/>
</dbReference>
<keyword evidence="8" id="KW-0964">Secreted</keyword>
<comment type="function">
    <text evidence="6">Pectinolytic enzymes consist of four classes of enzymes: pectin lyase, polygalacturonase, pectin methylesterase and rhamnogalacturonase. Among pectinolytic enzymes, pectin lyase is the most important in depolymerization of pectin, since it cleaves internal glycosidic bonds of highly methylated pectins.</text>
</comment>
<accession>A0A2N5TE95</accession>
<evidence type="ECO:0000313" key="12">
    <source>
        <dbReference type="EMBL" id="PLW38027.1"/>
    </source>
</evidence>
<dbReference type="EC" id="4.2.2.10" evidence="7"/>
<dbReference type="Gene3D" id="2.160.20.10">
    <property type="entry name" value="Single-stranded right-handed beta-helix, Pectin lyase-like"/>
    <property type="match status" value="1"/>
</dbReference>
<dbReference type="GO" id="GO:0030570">
    <property type="term" value="F:pectate lyase activity"/>
    <property type="evidence" value="ECO:0007669"/>
    <property type="project" value="InterPro"/>
</dbReference>
<organism evidence="11 13">
    <name type="scientific">Puccinia coronata f. sp. avenae</name>
    <dbReference type="NCBI Taxonomy" id="200324"/>
    <lineage>
        <taxon>Eukaryota</taxon>
        <taxon>Fungi</taxon>
        <taxon>Dikarya</taxon>
        <taxon>Basidiomycota</taxon>
        <taxon>Pucciniomycotina</taxon>
        <taxon>Pucciniomycetes</taxon>
        <taxon>Pucciniales</taxon>
        <taxon>Pucciniaceae</taxon>
        <taxon>Puccinia</taxon>
    </lineage>
</organism>
<evidence type="ECO:0000256" key="8">
    <source>
        <dbReference type="RuleBase" id="RU361173"/>
    </source>
</evidence>
<feature type="compositionally biased region" description="Polar residues" evidence="9">
    <location>
        <begin position="111"/>
        <end position="124"/>
    </location>
</feature>
<dbReference type="InterPro" id="IPR045032">
    <property type="entry name" value="PEL"/>
</dbReference>
<evidence type="ECO:0000256" key="5">
    <source>
        <dbReference type="ARBA" id="ARBA00036818"/>
    </source>
</evidence>
<keyword evidence="2" id="KW-1015">Disulfide bond</keyword>
<dbReference type="Pfam" id="PF00544">
    <property type="entry name" value="Pectate_lyase_4"/>
    <property type="match status" value="1"/>
</dbReference>
<gene>
    <name evidence="12" type="ORF">PCASD_09942</name>
    <name evidence="11" type="ORF">PCASD_10638</name>
</gene>
<comment type="similarity">
    <text evidence="1 8">Belongs to the polysaccharide lyase 1 family.</text>
</comment>
<evidence type="ECO:0000256" key="3">
    <source>
        <dbReference type="ARBA" id="ARBA00023180"/>
    </source>
</evidence>
<feature type="compositionally biased region" description="Low complexity" evidence="9">
    <location>
        <begin position="135"/>
        <end position="148"/>
    </location>
</feature>
<evidence type="ECO:0000256" key="2">
    <source>
        <dbReference type="ARBA" id="ARBA00023157"/>
    </source>
</evidence>
<feature type="region of interest" description="Disordered" evidence="9">
    <location>
        <begin position="90"/>
        <end position="191"/>
    </location>
</feature>
<dbReference type="SMART" id="SM00656">
    <property type="entry name" value="Amb_all"/>
    <property type="match status" value="1"/>
</dbReference>
<evidence type="ECO:0000256" key="6">
    <source>
        <dbReference type="ARBA" id="ARBA00037631"/>
    </source>
</evidence>
<keyword evidence="8" id="KW-0624">Polysaccharide degradation</keyword>
<evidence type="ECO:0000313" key="11">
    <source>
        <dbReference type="EMBL" id="PLW23822.1"/>
    </source>
</evidence>
<evidence type="ECO:0000256" key="9">
    <source>
        <dbReference type="SAM" id="MobiDB-lite"/>
    </source>
</evidence>
<dbReference type="Proteomes" id="UP000235392">
    <property type="component" value="Unassembled WGS sequence"/>
</dbReference>
<reference evidence="11 13" key="1">
    <citation type="submission" date="2017-11" db="EMBL/GenBank/DDBJ databases">
        <title>De novo assembly and phasing of dikaryotic genomes from two isolates of Puccinia coronata f. sp. avenae, the causal agent of oat crown rust.</title>
        <authorList>
            <person name="Miller M.E."/>
            <person name="Zhang Y."/>
            <person name="Omidvar V."/>
            <person name="Sperschneider J."/>
            <person name="Schwessinger B."/>
            <person name="Raley C."/>
            <person name="Palmer J.M."/>
            <person name="Garnica D."/>
            <person name="Upadhyaya N."/>
            <person name="Rathjen J."/>
            <person name="Taylor J.M."/>
            <person name="Park R.F."/>
            <person name="Dodds P.N."/>
            <person name="Hirsch C.D."/>
            <person name="Kianian S.F."/>
            <person name="Figueroa M."/>
        </authorList>
    </citation>
    <scope>NUCLEOTIDE SEQUENCE [LARGE SCALE GENOMIC DNA]</scope>
    <source>
        <strain evidence="11">12SD80</strain>
    </source>
</reference>